<sequence length="1088" mass="124888">MTFSDCDIINDIFKELKYKNDKSYSGYSCCKLDNIKCSENHLVKSLKISGINLEKDMKFPESIVQLRNLTTIDISNNKKFTDFPQLKDNTFIKINLSNTSISQPFPEWLLNQSSLKELNLSNTLITESPSKKNCLFKKSIKVCDLHNTPLCNKLLKNETINISLPKICKDSCVVLSSNPNTNKNNTTKINKNDKTTSLATINNNNNTITIISDIPSTESTKPIKNNKVDYHTTHLIVFSIGFFLLLIGFIVMLVYRYHKKKNSKEKYIFYTNDKSDDSSGFRKFFPFNTFKDADTYANKNRATKTILDSNNVIMFNVDECVINTSEIQPNLPNNNKNNNHKKVSKILNIYNAFISNCKDCHVNFVIFIDSLLRIKIDDKMNKKSNKVQKKKKNKKQTKSENNIETSEIPFGQIISDDEIECCYNSSNINIAEFENTLNGDTLEKYSNKSNKSANGPEILNNVNMFPSSKNISENEKANLWNSIPVSNIKDRDKYTKSEYFIDIINDNTTINSETSNDTETKLDNNDNKYPSISQEKNYNNIFNSDDIKVPENTASNGNFRISAITDGNKNSNNTNSTTSATSYNNEYDRNNKINDENRIINVEKDEVDSLIIKDSDDEKKLSWTSSKRDSGINSFSKKVSEFLSLNFSKHSSLVMESLNEKIFESNSKTKQKDSSGNEEDSERLLSENFNELKTEDTQNNSETITESIIFADKPKFIDHSSSISSSINKWTGKLDSILNMYYTNYYENKNNMELDEKYVFTIENSNNDKESNSNNKLSSNKKSFIYPSTLTYFNEIKNKILRHNSEASNNIQSEQIIKEEVESIKNNTIKNNKNSDSIHSYNPFLNEKIKNAYDFRNSIQSEQINNSNNNNDSSISCSLYSNNEIENSINSTSNDDIQIYTTDTNIINIFEDKDDPFVYLSKNNQINVTVSPVDVKSSSSTSNDNSIDNMLNDMLKNKSNSVLNINNEFEFNSELIIPRKSSKRIANRQRDLLYRNMNINEKKKEIPVRSSSIDYMKNGSVNENSKLLTRKYMSYWNYETLKEDELTVYIGDIIYIIRVFDDGWIYGKNTRTNKVGVVPFCLLEKLNS</sequence>
<dbReference type="InterPro" id="IPR001452">
    <property type="entry name" value="SH3_domain"/>
</dbReference>
<dbReference type="Gene3D" id="2.30.30.40">
    <property type="entry name" value="SH3 Domains"/>
    <property type="match status" value="1"/>
</dbReference>
<keyword evidence="4" id="KW-1133">Transmembrane helix</keyword>
<dbReference type="Proteomes" id="UP000193719">
    <property type="component" value="Unassembled WGS sequence"/>
</dbReference>
<dbReference type="SUPFAM" id="SSF52058">
    <property type="entry name" value="L domain-like"/>
    <property type="match status" value="1"/>
</dbReference>
<feature type="region of interest" description="Disordered" evidence="3">
    <location>
        <begin position="382"/>
        <end position="403"/>
    </location>
</feature>
<evidence type="ECO:0000313" key="6">
    <source>
        <dbReference type="EMBL" id="ORX53451.1"/>
    </source>
</evidence>
<dbReference type="CDD" id="cd00174">
    <property type="entry name" value="SH3"/>
    <property type="match status" value="1"/>
</dbReference>
<evidence type="ECO:0000256" key="2">
    <source>
        <dbReference type="PROSITE-ProRule" id="PRU00192"/>
    </source>
</evidence>
<keyword evidence="1 2" id="KW-0728">SH3 domain</keyword>
<evidence type="ECO:0000313" key="7">
    <source>
        <dbReference type="Proteomes" id="UP000193719"/>
    </source>
</evidence>
<dbReference type="SUPFAM" id="SSF50044">
    <property type="entry name" value="SH3-domain"/>
    <property type="match status" value="1"/>
</dbReference>
<gene>
    <name evidence="6" type="ORF">BCR36DRAFT_411224</name>
</gene>
<evidence type="ECO:0000256" key="4">
    <source>
        <dbReference type="SAM" id="Phobius"/>
    </source>
</evidence>
<dbReference type="SMART" id="SM00326">
    <property type="entry name" value="SH3"/>
    <property type="match status" value="1"/>
</dbReference>
<comment type="caution">
    <text evidence="6">The sequence shown here is derived from an EMBL/GenBank/DDBJ whole genome shotgun (WGS) entry which is preliminary data.</text>
</comment>
<dbReference type="InterPro" id="IPR036028">
    <property type="entry name" value="SH3-like_dom_sf"/>
</dbReference>
<accession>A0A1Y1VDP6</accession>
<keyword evidence="7" id="KW-1185">Reference proteome</keyword>
<dbReference type="OrthoDB" id="2162621at2759"/>
<feature type="compositionally biased region" description="Low complexity" evidence="3">
    <location>
        <begin position="568"/>
        <end position="585"/>
    </location>
</feature>
<proteinExistence type="predicted"/>
<reference evidence="6 7" key="2">
    <citation type="submission" date="2016-08" db="EMBL/GenBank/DDBJ databases">
        <title>Pervasive Adenine N6-methylation of Active Genes in Fungi.</title>
        <authorList>
            <consortium name="DOE Joint Genome Institute"/>
            <person name="Mondo S.J."/>
            <person name="Dannebaum R.O."/>
            <person name="Kuo R.C."/>
            <person name="Labutti K."/>
            <person name="Haridas S."/>
            <person name="Kuo A."/>
            <person name="Salamov A."/>
            <person name="Ahrendt S.R."/>
            <person name="Lipzen A."/>
            <person name="Sullivan W."/>
            <person name="Andreopoulos W.B."/>
            <person name="Clum A."/>
            <person name="Lindquist E."/>
            <person name="Daum C."/>
            <person name="Ramamoorthy G.K."/>
            <person name="Gryganskyi A."/>
            <person name="Culley D."/>
            <person name="Magnuson J.K."/>
            <person name="James T.Y."/>
            <person name="O'Malley M.A."/>
            <person name="Stajich J.E."/>
            <person name="Spatafora J.W."/>
            <person name="Visel A."/>
            <person name="Grigoriev I.V."/>
        </authorList>
    </citation>
    <scope>NUCLEOTIDE SEQUENCE [LARGE SCALE GENOMIC DNA]</scope>
    <source>
        <strain evidence="7">finn</strain>
    </source>
</reference>
<dbReference type="STRING" id="1754191.A0A1Y1VDP6"/>
<feature type="domain" description="SH3" evidence="5">
    <location>
        <begin position="1027"/>
        <end position="1088"/>
    </location>
</feature>
<keyword evidence="4" id="KW-0472">Membrane</keyword>
<organism evidence="6 7">
    <name type="scientific">Piromyces finnis</name>
    <dbReference type="NCBI Taxonomy" id="1754191"/>
    <lineage>
        <taxon>Eukaryota</taxon>
        <taxon>Fungi</taxon>
        <taxon>Fungi incertae sedis</taxon>
        <taxon>Chytridiomycota</taxon>
        <taxon>Chytridiomycota incertae sedis</taxon>
        <taxon>Neocallimastigomycetes</taxon>
        <taxon>Neocallimastigales</taxon>
        <taxon>Neocallimastigaceae</taxon>
        <taxon>Piromyces</taxon>
    </lineage>
</organism>
<dbReference type="Pfam" id="PF00018">
    <property type="entry name" value="SH3_1"/>
    <property type="match status" value="1"/>
</dbReference>
<evidence type="ECO:0000256" key="1">
    <source>
        <dbReference type="ARBA" id="ARBA00022443"/>
    </source>
</evidence>
<reference evidence="6 7" key="1">
    <citation type="submission" date="2016-08" db="EMBL/GenBank/DDBJ databases">
        <title>Genomes of anaerobic fungi encode conserved fungal cellulosomes for biomass hydrolysis.</title>
        <authorList>
            <consortium name="DOE Joint Genome Institute"/>
            <person name="Haitjema C.H."/>
            <person name="Gilmore S.P."/>
            <person name="Henske J.K."/>
            <person name="Solomon K.V."/>
            <person name="De Groot R."/>
            <person name="Kuo A."/>
            <person name="Mondo S.J."/>
            <person name="Salamov A.A."/>
            <person name="Labutti K."/>
            <person name="Zhao Z."/>
            <person name="Chiniquy J."/>
            <person name="Barry K."/>
            <person name="Brewer H.M."/>
            <person name="Purvine S.O."/>
            <person name="Wright A.T."/>
            <person name="Boxma B."/>
            <person name="Van Alen T."/>
            <person name="Hackstein J.H."/>
            <person name="Baker S.E."/>
            <person name="Grigoriev I.V."/>
            <person name="O'Malley M.A."/>
        </authorList>
    </citation>
    <scope>NUCLEOTIDE SEQUENCE [LARGE SCALE GENOMIC DNA]</scope>
    <source>
        <strain evidence="7">finn</strain>
    </source>
</reference>
<dbReference type="PROSITE" id="PS50002">
    <property type="entry name" value="SH3"/>
    <property type="match status" value="1"/>
</dbReference>
<feature type="region of interest" description="Disordered" evidence="3">
    <location>
        <begin position="664"/>
        <end position="683"/>
    </location>
</feature>
<evidence type="ECO:0000256" key="3">
    <source>
        <dbReference type="SAM" id="MobiDB-lite"/>
    </source>
</evidence>
<feature type="compositionally biased region" description="Basic residues" evidence="3">
    <location>
        <begin position="382"/>
        <end position="396"/>
    </location>
</feature>
<keyword evidence="4" id="KW-0812">Transmembrane</keyword>
<protein>
    <recommendedName>
        <fullName evidence="5">SH3 domain-containing protein</fullName>
    </recommendedName>
</protein>
<evidence type="ECO:0000259" key="5">
    <source>
        <dbReference type="PROSITE" id="PS50002"/>
    </source>
</evidence>
<dbReference type="AlphaFoldDB" id="A0A1Y1VDP6"/>
<name>A0A1Y1VDP6_9FUNG</name>
<dbReference type="EMBL" id="MCFH01000013">
    <property type="protein sequence ID" value="ORX53451.1"/>
    <property type="molecule type" value="Genomic_DNA"/>
</dbReference>
<feature type="region of interest" description="Disordered" evidence="3">
    <location>
        <begin position="565"/>
        <end position="589"/>
    </location>
</feature>
<feature type="transmembrane region" description="Helical" evidence="4">
    <location>
        <begin position="235"/>
        <end position="255"/>
    </location>
</feature>